<evidence type="ECO:0000256" key="15">
    <source>
        <dbReference type="ARBA" id="ARBA00022833"/>
    </source>
</evidence>
<dbReference type="GO" id="GO:0006397">
    <property type="term" value="P:mRNA processing"/>
    <property type="evidence" value="ECO:0007669"/>
    <property type="project" value="UniProtKB-KW"/>
</dbReference>
<dbReference type="SMART" id="SM00184">
    <property type="entry name" value="RING"/>
    <property type="match status" value="1"/>
</dbReference>
<dbReference type="SMART" id="SM00678">
    <property type="entry name" value="WWE"/>
    <property type="match status" value="1"/>
</dbReference>
<dbReference type="AlphaFoldDB" id="A0A232ESQ5"/>
<evidence type="ECO:0000256" key="4">
    <source>
        <dbReference type="ARBA" id="ARBA00004906"/>
    </source>
</evidence>
<dbReference type="GO" id="GO:0016055">
    <property type="term" value="P:Wnt signaling pathway"/>
    <property type="evidence" value="ECO:0007669"/>
    <property type="project" value="UniProtKB-KW"/>
</dbReference>
<dbReference type="PROSITE" id="PS50089">
    <property type="entry name" value="ZF_RING_2"/>
    <property type="match status" value="1"/>
</dbReference>
<comment type="catalytic activity">
    <reaction evidence="1">
        <text>S-ubiquitinyl-[E2 ubiquitin-conjugating enzyme]-L-cysteine + [acceptor protein]-L-lysine = [E2 ubiquitin-conjugating enzyme]-L-cysteine + N(6)-ubiquitinyl-[acceptor protein]-L-lysine.</text>
        <dbReference type="EC" id="2.3.2.27"/>
    </reaction>
</comment>
<dbReference type="InterPro" id="IPR004170">
    <property type="entry name" value="WWE_dom"/>
</dbReference>
<keyword evidence="8" id="KW-0507">mRNA processing</keyword>
<keyword evidence="11" id="KW-0479">Metal-binding</keyword>
<evidence type="ECO:0000259" key="20">
    <source>
        <dbReference type="PROSITE" id="PS50089"/>
    </source>
</evidence>
<accession>A0A232ESQ5</accession>
<dbReference type="GO" id="GO:0005829">
    <property type="term" value="C:cytosol"/>
    <property type="evidence" value="ECO:0007669"/>
    <property type="project" value="UniProtKB-SubCell"/>
</dbReference>
<feature type="compositionally biased region" description="Polar residues" evidence="19">
    <location>
        <begin position="220"/>
        <end position="233"/>
    </location>
</feature>
<dbReference type="EMBL" id="NNAY01002386">
    <property type="protein sequence ID" value="OXU21385.1"/>
    <property type="molecule type" value="Genomic_DNA"/>
</dbReference>
<dbReference type="InterPro" id="IPR037197">
    <property type="entry name" value="WWE_dom_sf"/>
</dbReference>
<dbReference type="GO" id="GO:0008270">
    <property type="term" value="F:zinc ion binding"/>
    <property type="evidence" value="ECO:0007669"/>
    <property type="project" value="UniProtKB-KW"/>
</dbReference>
<feature type="compositionally biased region" description="Basic and acidic residues" evidence="19">
    <location>
        <begin position="479"/>
        <end position="577"/>
    </location>
</feature>
<dbReference type="InterPro" id="IPR017907">
    <property type="entry name" value="Znf_RING_CS"/>
</dbReference>
<dbReference type="InterPro" id="IPR013083">
    <property type="entry name" value="Znf_RING/FYVE/PHD"/>
</dbReference>
<dbReference type="GO" id="GO:0005681">
    <property type="term" value="C:spliceosomal complex"/>
    <property type="evidence" value="ECO:0007669"/>
    <property type="project" value="UniProtKB-KW"/>
</dbReference>
<keyword evidence="7" id="KW-0963">Cytoplasm</keyword>
<comment type="subcellular location">
    <subcellularLocation>
        <location evidence="3">Cytoplasm</location>
        <location evidence="3">Cytosol</location>
    </subcellularLocation>
    <subcellularLocation>
        <location evidence="2">Nucleus</location>
    </subcellularLocation>
</comment>
<dbReference type="InterPro" id="IPR018123">
    <property type="entry name" value="WWE-dom_subgr"/>
</dbReference>
<feature type="region of interest" description="Disordered" evidence="19">
    <location>
        <begin position="441"/>
        <end position="602"/>
    </location>
</feature>
<dbReference type="GO" id="GO:0061630">
    <property type="term" value="F:ubiquitin protein ligase activity"/>
    <property type="evidence" value="ECO:0007669"/>
    <property type="project" value="UniProtKB-EC"/>
</dbReference>
<evidence type="ECO:0000256" key="2">
    <source>
        <dbReference type="ARBA" id="ARBA00004123"/>
    </source>
</evidence>
<dbReference type="InterPro" id="IPR001841">
    <property type="entry name" value="Znf_RING"/>
</dbReference>
<keyword evidence="12" id="KW-0747">Spliceosome</keyword>
<dbReference type="FunFam" id="3.30.40.10:FF:000204">
    <property type="entry name" value="E3 ubiquitin-protein ligase RNF146"/>
    <property type="match status" value="1"/>
</dbReference>
<proteinExistence type="inferred from homology"/>
<evidence type="ECO:0000256" key="5">
    <source>
        <dbReference type="ARBA" id="ARBA00006164"/>
    </source>
</evidence>
<comment type="caution">
    <text evidence="22">The sequence shown here is derived from an EMBL/GenBank/DDBJ whole genome shotgun (WGS) entry which is preliminary data.</text>
</comment>
<dbReference type="Pfam" id="PF02825">
    <property type="entry name" value="WWE"/>
    <property type="match status" value="1"/>
</dbReference>
<evidence type="ECO:0000256" key="8">
    <source>
        <dbReference type="ARBA" id="ARBA00022664"/>
    </source>
</evidence>
<keyword evidence="13 18" id="KW-0863">Zinc-finger</keyword>
<evidence type="ECO:0000256" key="19">
    <source>
        <dbReference type="SAM" id="MobiDB-lite"/>
    </source>
</evidence>
<evidence type="ECO:0000256" key="18">
    <source>
        <dbReference type="PROSITE-ProRule" id="PRU00175"/>
    </source>
</evidence>
<keyword evidence="9" id="KW-0808">Transferase</keyword>
<feature type="compositionally biased region" description="Basic and acidic residues" evidence="19">
    <location>
        <begin position="592"/>
        <end position="602"/>
    </location>
</feature>
<dbReference type="SUPFAM" id="SSF117839">
    <property type="entry name" value="WWE domain"/>
    <property type="match status" value="1"/>
</dbReference>
<dbReference type="InterPro" id="IPR005037">
    <property type="entry name" value="PRP38"/>
</dbReference>
<evidence type="ECO:0000256" key="16">
    <source>
        <dbReference type="ARBA" id="ARBA00023187"/>
    </source>
</evidence>
<keyword evidence="15" id="KW-0862">Zinc</keyword>
<keyword evidence="16" id="KW-0508">mRNA splicing</keyword>
<dbReference type="Gene3D" id="3.30.720.50">
    <property type="match status" value="1"/>
</dbReference>
<evidence type="ECO:0000256" key="14">
    <source>
        <dbReference type="ARBA" id="ARBA00022786"/>
    </source>
</evidence>
<dbReference type="Pfam" id="PF13920">
    <property type="entry name" value="zf-C3HC4_3"/>
    <property type="match status" value="1"/>
</dbReference>
<comment type="pathway">
    <text evidence="4">Protein modification; protein ubiquitination.</text>
</comment>
<dbReference type="PANTHER" id="PTHR23142">
    <property type="entry name" value="PRE-MRNA-SPLICING FACTOR 38A-RELATED"/>
    <property type="match status" value="1"/>
</dbReference>
<dbReference type="OrthoDB" id="3881at2759"/>
<name>A0A232ESQ5_9HYME</name>
<evidence type="ECO:0000256" key="7">
    <source>
        <dbReference type="ARBA" id="ARBA00022490"/>
    </source>
</evidence>
<feature type="domain" description="WWE" evidence="21">
    <location>
        <begin position="99"/>
        <end position="175"/>
    </location>
</feature>
<comment type="similarity">
    <text evidence="5">Belongs to the PRP38 family.</text>
</comment>
<dbReference type="GO" id="GO:0008380">
    <property type="term" value="P:RNA splicing"/>
    <property type="evidence" value="ECO:0007669"/>
    <property type="project" value="UniProtKB-KW"/>
</dbReference>
<evidence type="ECO:0000256" key="9">
    <source>
        <dbReference type="ARBA" id="ARBA00022679"/>
    </source>
</evidence>
<dbReference type="PROSITE" id="PS50918">
    <property type="entry name" value="WWE"/>
    <property type="match status" value="1"/>
</dbReference>
<protein>
    <recommendedName>
        <fullName evidence="6">RING-type E3 ubiquitin transferase</fullName>
        <ecNumber evidence="6">2.3.2.27</ecNumber>
    </recommendedName>
</protein>
<dbReference type="Gene3D" id="3.30.40.10">
    <property type="entry name" value="Zinc/RING finger domain, C3HC4 (zinc finger)"/>
    <property type="match status" value="1"/>
</dbReference>
<evidence type="ECO:0000256" key="3">
    <source>
        <dbReference type="ARBA" id="ARBA00004514"/>
    </source>
</evidence>
<evidence type="ECO:0000313" key="22">
    <source>
        <dbReference type="EMBL" id="OXU21385.1"/>
    </source>
</evidence>
<evidence type="ECO:0000256" key="1">
    <source>
        <dbReference type="ARBA" id="ARBA00000900"/>
    </source>
</evidence>
<evidence type="ECO:0000256" key="6">
    <source>
        <dbReference type="ARBA" id="ARBA00012483"/>
    </source>
</evidence>
<dbReference type="PROSITE" id="PS00518">
    <property type="entry name" value="ZF_RING_1"/>
    <property type="match status" value="1"/>
</dbReference>
<dbReference type="EC" id="2.3.2.27" evidence="6"/>
<feature type="region of interest" description="Disordered" evidence="19">
    <location>
        <begin position="214"/>
        <end position="244"/>
    </location>
</feature>
<feature type="compositionally biased region" description="Polar residues" evidence="19">
    <location>
        <begin position="444"/>
        <end position="464"/>
    </location>
</feature>
<feature type="domain" description="RING-type" evidence="20">
    <location>
        <begin position="39"/>
        <end position="77"/>
    </location>
</feature>
<gene>
    <name evidence="22" type="ORF">TSAR_006572</name>
</gene>
<evidence type="ECO:0000256" key="13">
    <source>
        <dbReference type="ARBA" id="ARBA00022771"/>
    </source>
</evidence>
<dbReference type="Pfam" id="PF03371">
    <property type="entry name" value="PRP38"/>
    <property type="match status" value="1"/>
</dbReference>
<reference evidence="22 23" key="1">
    <citation type="journal article" date="2017" name="Curr. Biol.">
        <title>The Evolution of Venom by Co-option of Single-Copy Genes.</title>
        <authorList>
            <person name="Martinson E.O."/>
            <person name="Mrinalini"/>
            <person name="Kelkar Y.D."/>
            <person name="Chang C.H."/>
            <person name="Werren J.H."/>
        </authorList>
    </citation>
    <scope>NUCLEOTIDE SEQUENCE [LARGE SCALE GENOMIC DNA]</scope>
    <source>
        <strain evidence="22 23">Alberta</strain>
        <tissue evidence="22">Whole body</tissue>
    </source>
</reference>
<keyword evidence="17" id="KW-0539">Nucleus</keyword>
<evidence type="ECO:0000256" key="11">
    <source>
        <dbReference type="ARBA" id="ARBA00022723"/>
    </source>
</evidence>
<evidence type="ECO:0000256" key="17">
    <source>
        <dbReference type="ARBA" id="ARBA00023242"/>
    </source>
</evidence>
<dbReference type="FunFam" id="3.30.720.50:FF:000003">
    <property type="entry name" value="E3 ubiquitin-protein ligase RNF146"/>
    <property type="match status" value="1"/>
</dbReference>
<feature type="compositionally biased region" description="Basic and acidic residues" evidence="19">
    <location>
        <begin position="235"/>
        <end position="244"/>
    </location>
</feature>
<sequence>MAQAQIDCCKADGSSNPNNRENSKRVDEHDAAVSAVPECAVCLQLCIHPARLPCNHVFCYLCVKGVANQSKRCPMCRQEIPADFLERPQLVDMDQAQQKEAVETEESHEEYQWFYEGRNGWWQYDQRTSLELETAYKQGKRSCELLIAGFLYIADFSSMFQLRRNDHSRRRRIKRDLYNAPKKGVAGLRLNNQPLREQEEPQQQNLIREIRGAERPASPASDNMGSPWNNSSGCEEERKPAPKEVKKSNILPLWGNERTMNLNPLILTNIQSSHYFKVNLYELKTYHEVIDEIYYKVSHLEPWEKGSRKTAGQTGMCGGVRGVGAGGIVSTAYCLLYKLFTLRLTRKQLNGLINHPDSPYIRALGFMYVRYTQPPPDLFSWYDDYLEDEEELDVKAGGGQVMKMGDILKQFLTKLEWFSTLFPRIPVPIQKELEQRLAEKFPHNTGNARGSKPSITLNNQGKYSNSRKDDGARGQQPRHIPDNEVHWGEAERTSQWRARSDEDRKDRQKGRDSRDRGKDKDRDRERDRGRDRERERDRDRSHRRSLSRDKSRRPRDYRSRSRERSYRDRSRDRYRDRERHRRSSPIDYASELAREKERQRRV</sequence>
<evidence type="ECO:0000256" key="12">
    <source>
        <dbReference type="ARBA" id="ARBA00022728"/>
    </source>
</evidence>
<keyword evidence="14" id="KW-0833">Ubl conjugation pathway</keyword>
<dbReference type="CDD" id="cd16546">
    <property type="entry name" value="RING-HC_RNF146"/>
    <property type="match status" value="1"/>
</dbReference>
<keyword evidence="23" id="KW-1185">Reference proteome</keyword>
<keyword evidence="10" id="KW-0879">Wnt signaling pathway</keyword>
<dbReference type="InterPro" id="IPR044110">
    <property type="entry name" value="RING-HC_RNF146"/>
</dbReference>
<evidence type="ECO:0000259" key="21">
    <source>
        <dbReference type="PROSITE" id="PS50918"/>
    </source>
</evidence>
<dbReference type="SUPFAM" id="SSF57850">
    <property type="entry name" value="RING/U-box"/>
    <property type="match status" value="1"/>
</dbReference>
<dbReference type="STRING" id="543379.A0A232ESQ5"/>
<evidence type="ECO:0000256" key="10">
    <source>
        <dbReference type="ARBA" id="ARBA00022687"/>
    </source>
</evidence>
<evidence type="ECO:0000313" key="23">
    <source>
        <dbReference type="Proteomes" id="UP000215335"/>
    </source>
</evidence>
<organism evidence="22 23">
    <name type="scientific">Trichomalopsis sarcophagae</name>
    <dbReference type="NCBI Taxonomy" id="543379"/>
    <lineage>
        <taxon>Eukaryota</taxon>
        <taxon>Metazoa</taxon>
        <taxon>Ecdysozoa</taxon>
        <taxon>Arthropoda</taxon>
        <taxon>Hexapoda</taxon>
        <taxon>Insecta</taxon>
        <taxon>Pterygota</taxon>
        <taxon>Neoptera</taxon>
        <taxon>Endopterygota</taxon>
        <taxon>Hymenoptera</taxon>
        <taxon>Apocrita</taxon>
        <taxon>Proctotrupomorpha</taxon>
        <taxon>Chalcidoidea</taxon>
        <taxon>Pteromalidae</taxon>
        <taxon>Pteromalinae</taxon>
        <taxon>Trichomalopsis</taxon>
    </lineage>
</organism>
<dbReference type="Proteomes" id="UP000215335">
    <property type="component" value="Unassembled WGS sequence"/>
</dbReference>